<evidence type="ECO:0000313" key="1">
    <source>
        <dbReference type="EMBL" id="JAE39629.1"/>
    </source>
</evidence>
<reference evidence="1" key="2">
    <citation type="journal article" date="2015" name="Data Brief">
        <title>Shoot transcriptome of the giant reed, Arundo donax.</title>
        <authorList>
            <person name="Barrero R.A."/>
            <person name="Guerrero F.D."/>
            <person name="Moolhuijzen P."/>
            <person name="Goolsby J.A."/>
            <person name="Tidwell J."/>
            <person name="Bellgard S.E."/>
            <person name="Bellgard M.I."/>
        </authorList>
    </citation>
    <scope>NUCLEOTIDE SEQUENCE</scope>
    <source>
        <tissue evidence="1">Shoot tissue taken approximately 20 cm above the soil surface</tissue>
    </source>
</reference>
<sequence>MYIEQKKRGGKEEGCAPHVWKIKTLKPALIHFVEDLPSGKEVMAVEAASPSSPAD</sequence>
<protein>
    <submittedName>
        <fullName evidence="1">Uncharacterized protein</fullName>
    </submittedName>
</protein>
<accession>A0A0A9HV02</accession>
<proteinExistence type="predicted"/>
<dbReference type="EMBL" id="GBRH01158267">
    <property type="protein sequence ID" value="JAE39629.1"/>
    <property type="molecule type" value="Transcribed_RNA"/>
</dbReference>
<name>A0A0A9HV02_ARUDO</name>
<reference evidence="1" key="1">
    <citation type="submission" date="2014-09" db="EMBL/GenBank/DDBJ databases">
        <authorList>
            <person name="Magalhaes I.L.F."/>
            <person name="Oliveira U."/>
            <person name="Santos F.R."/>
            <person name="Vidigal T.H.D.A."/>
            <person name="Brescovit A.D."/>
            <person name="Santos A.J."/>
        </authorList>
    </citation>
    <scope>NUCLEOTIDE SEQUENCE</scope>
    <source>
        <tissue evidence="1">Shoot tissue taken approximately 20 cm above the soil surface</tissue>
    </source>
</reference>
<dbReference type="AlphaFoldDB" id="A0A0A9HV02"/>
<organism evidence="1">
    <name type="scientific">Arundo donax</name>
    <name type="common">Giant reed</name>
    <name type="synonym">Donax arundinaceus</name>
    <dbReference type="NCBI Taxonomy" id="35708"/>
    <lineage>
        <taxon>Eukaryota</taxon>
        <taxon>Viridiplantae</taxon>
        <taxon>Streptophyta</taxon>
        <taxon>Embryophyta</taxon>
        <taxon>Tracheophyta</taxon>
        <taxon>Spermatophyta</taxon>
        <taxon>Magnoliopsida</taxon>
        <taxon>Liliopsida</taxon>
        <taxon>Poales</taxon>
        <taxon>Poaceae</taxon>
        <taxon>PACMAD clade</taxon>
        <taxon>Arundinoideae</taxon>
        <taxon>Arundineae</taxon>
        <taxon>Arundo</taxon>
    </lineage>
</organism>